<proteinExistence type="predicted"/>
<reference evidence="2 3" key="1">
    <citation type="submission" date="2016-10" db="EMBL/GenBank/DDBJ databases">
        <authorList>
            <person name="de Groot N.N."/>
        </authorList>
    </citation>
    <scope>NUCLEOTIDE SEQUENCE [LARGE SCALE GENOMIC DNA]</scope>
    <source>
        <strain evidence="2 3">CPCC 201354</strain>
    </source>
</reference>
<dbReference type="PANTHER" id="PTHR12736:SF7">
    <property type="entry name" value="LANC-LIKE PROTEIN 3"/>
    <property type="match status" value="1"/>
</dbReference>
<dbReference type="GO" id="GO:0005975">
    <property type="term" value="P:carbohydrate metabolic process"/>
    <property type="evidence" value="ECO:0007669"/>
    <property type="project" value="InterPro"/>
</dbReference>
<dbReference type="RefSeq" id="WP_176955615.1">
    <property type="nucleotide sequence ID" value="NZ_FNCN01000026.1"/>
</dbReference>
<dbReference type="InterPro" id="IPR012341">
    <property type="entry name" value="6hp_glycosidase-like_sf"/>
</dbReference>
<dbReference type="InterPro" id="IPR007822">
    <property type="entry name" value="LANC-like"/>
</dbReference>
<dbReference type="AlphaFoldDB" id="A0A1G8GBY1"/>
<dbReference type="PANTHER" id="PTHR12736">
    <property type="entry name" value="LANC-LIKE PROTEIN"/>
    <property type="match status" value="1"/>
</dbReference>
<keyword evidence="3" id="KW-1185">Reference proteome</keyword>
<dbReference type="GO" id="GO:0031179">
    <property type="term" value="P:peptide modification"/>
    <property type="evidence" value="ECO:0007669"/>
    <property type="project" value="InterPro"/>
</dbReference>
<name>A0A1G8GBY1_9ACTN</name>
<dbReference type="SMART" id="SM01260">
    <property type="entry name" value="LANC_like"/>
    <property type="match status" value="1"/>
</dbReference>
<sequence length="486" mass="49558">MNCADAVARIAGTLVKEALWDGERATWFGDEIVPDASGGGTPVYRAVGGDLYGGTAGIALFLARYAAVADDDAAARTARAALAHAVTWVDRTRPDGSLLSGAAGVAAAALDLAHLLGDEHHALQAARLMRVAVRHMPAAVDLVAGRAGSLLALLHLARGLPEADDRALAAASADAAAAGLIAQSRPGPVTGRCWPSDAAPDGPALCGLAHGASGVALALLEWGPADPRALRIAEEAAAFERSWFSEEQGTWADLRDLTPEGGDVAWPSLWCHGAVGVGAARLRHYDLTGREVYAAEAGAAVDAALRLHASMVRHPSALDLSICHGLAGAVELLLDAAAVFGQPVLRMMAGEAVEIALDLVGEGEWPCGVPGGGENPSLFLGLAGIGSALLRVVDARVPSTILAYAGGAVSARVIVQLTGPPGNLRERVEAVRGAVPGARVERVSPRGRILLRLPAGADVQAALTVLGGSDGVDYAELDTADTAQEP</sequence>
<dbReference type="SUPFAM" id="SSF158745">
    <property type="entry name" value="LanC-like"/>
    <property type="match status" value="1"/>
</dbReference>
<dbReference type="STRING" id="504805.SAMN05421505_12663"/>
<dbReference type="EMBL" id="FNCN01000026">
    <property type="protein sequence ID" value="SDH91874.1"/>
    <property type="molecule type" value="Genomic_DNA"/>
</dbReference>
<feature type="binding site" evidence="1">
    <location>
        <position position="323"/>
    </location>
    <ligand>
        <name>Zn(2+)</name>
        <dbReference type="ChEBI" id="CHEBI:29105"/>
    </ligand>
</feature>
<dbReference type="Proteomes" id="UP000198923">
    <property type="component" value="Unassembled WGS sequence"/>
</dbReference>
<gene>
    <name evidence="2" type="ORF">SAMN05421505_12663</name>
</gene>
<dbReference type="Gene3D" id="1.50.10.10">
    <property type="match status" value="1"/>
</dbReference>
<keyword evidence="1" id="KW-0862">Zinc</keyword>
<protein>
    <submittedName>
        <fullName evidence="2">Lanthionine synthetase C-like protein</fullName>
    </submittedName>
</protein>
<dbReference type="GO" id="GO:0046872">
    <property type="term" value="F:metal ion binding"/>
    <property type="evidence" value="ECO:0007669"/>
    <property type="project" value="UniProtKB-KW"/>
</dbReference>
<organism evidence="2 3">
    <name type="scientific">Sinosporangium album</name>
    <dbReference type="NCBI Taxonomy" id="504805"/>
    <lineage>
        <taxon>Bacteria</taxon>
        <taxon>Bacillati</taxon>
        <taxon>Actinomycetota</taxon>
        <taxon>Actinomycetes</taxon>
        <taxon>Streptosporangiales</taxon>
        <taxon>Streptosporangiaceae</taxon>
        <taxon>Sinosporangium</taxon>
    </lineage>
</organism>
<accession>A0A1G8GBY1</accession>
<dbReference type="PRINTS" id="PR01955">
    <property type="entry name" value="LANCFRANKIA"/>
</dbReference>
<dbReference type="Pfam" id="PF05147">
    <property type="entry name" value="LANC_like"/>
    <property type="match status" value="1"/>
</dbReference>
<keyword evidence="1" id="KW-0479">Metal-binding</keyword>
<evidence type="ECO:0000313" key="2">
    <source>
        <dbReference type="EMBL" id="SDH91874.1"/>
    </source>
</evidence>
<evidence type="ECO:0000313" key="3">
    <source>
        <dbReference type="Proteomes" id="UP000198923"/>
    </source>
</evidence>
<dbReference type="PRINTS" id="PR01950">
    <property type="entry name" value="LANCSUPER"/>
</dbReference>
<evidence type="ECO:0000256" key="1">
    <source>
        <dbReference type="PIRSR" id="PIRSR607822-1"/>
    </source>
</evidence>
<feature type="binding site" evidence="1">
    <location>
        <position position="324"/>
    </location>
    <ligand>
        <name>Zn(2+)</name>
        <dbReference type="ChEBI" id="CHEBI:29105"/>
    </ligand>
</feature>
<dbReference type="GO" id="GO:0005886">
    <property type="term" value="C:plasma membrane"/>
    <property type="evidence" value="ECO:0007669"/>
    <property type="project" value="TreeGrafter"/>
</dbReference>
<feature type="binding site" evidence="1">
    <location>
        <position position="271"/>
    </location>
    <ligand>
        <name>Zn(2+)</name>
        <dbReference type="ChEBI" id="CHEBI:29105"/>
    </ligand>
</feature>